<dbReference type="InterPro" id="IPR033379">
    <property type="entry name" value="Acid_Pase_AS"/>
</dbReference>
<dbReference type="InterPro" id="IPR029033">
    <property type="entry name" value="His_PPase_superfam"/>
</dbReference>
<reference evidence="17" key="1">
    <citation type="submission" date="2015-09" db="EMBL/GenBank/DDBJ databases">
        <authorList>
            <person name="Sai Rama Sridatta P."/>
        </authorList>
    </citation>
    <scope>NUCLEOTIDE SEQUENCE [LARGE SCALE GENOMIC DNA]</scope>
</reference>
<protein>
    <recommendedName>
        <fullName evidence="14">Lysosomal acid phosphatase</fullName>
        <ecNumber evidence="4">3.1.3.2</ecNumber>
    </recommendedName>
</protein>
<dbReference type="PANTHER" id="PTHR11567:SF180">
    <property type="entry name" value="LYSOSOMAL ACID PHOSPHATASE"/>
    <property type="match status" value="1"/>
</dbReference>
<dbReference type="PROSITE" id="PS00778">
    <property type="entry name" value="HIS_ACID_PHOSPHAT_2"/>
    <property type="match status" value="1"/>
</dbReference>
<sequence length="320" mass="36071">MKQSVCVFSSVFRHGDRSPISAYPTDPYQERFLKESYDRHEILVRSSDLDRTLMSAQANLAGLNITCFSSVYLYFFLLTLISLTPVAIRSLPPQRQAGLQSRPEVAANTCTHCAFKYRAGMYIRTALCFSGILLGEIVKNLSKMAVPDPKQQLKMMMLSGHDTSIAALQASLNVFNGRQPPYASCQIFELYRDDNSSASVSMFYRNDSKVDPYPLQLPGCSLDCPLEDFVRITKLSISDDRHKECQLPSEGNNKMMTILWAVCGCQFFLLLLLIGVIYWLRKSGRKRGHHHVTDQEVRILTAVEAPRADTSGPGILRQQR</sequence>
<keyword evidence="5 15" id="KW-0812">Transmembrane</keyword>
<dbReference type="Pfam" id="PF00328">
    <property type="entry name" value="His_Phos_2"/>
    <property type="match status" value="1"/>
</dbReference>
<evidence type="ECO:0000256" key="12">
    <source>
        <dbReference type="ARBA" id="ARBA00023228"/>
    </source>
</evidence>
<evidence type="ECO:0000256" key="3">
    <source>
        <dbReference type="ARBA" id="ARBA00005375"/>
    </source>
</evidence>
<evidence type="ECO:0000256" key="7">
    <source>
        <dbReference type="ARBA" id="ARBA00022801"/>
    </source>
</evidence>
<dbReference type="PANTHER" id="PTHR11567">
    <property type="entry name" value="ACID PHOSPHATASE-RELATED"/>
    <property type="match status" value="1"/>
</dbReference>
<evidence type="ECO:0000313" key="17">
    <source>
        <dbReference type="Proteomes" id="UP000314980"/>
    </source>
</evidence>
<dbReference type="SUPFAM" id="SSF53254">
    <property type="entry name" value="Phosphoglycerate mutase-like"/>
    <property type="match status" value="1"/>
</dbReference>
<dbReference type="CDD" id="cd07061">
    <property type="entry name" value="HP_HAP_like"/>
    <property type="match status" value="1"/>
</dbReference>
<accession>A0A4W6CSA8</accession>
<keyword evidence="12" id="KW-0458">Lysosome</keyword>
<evidence type="ECO:0000256" key="15">
    <source>
        <dbReference type="SAM" id="Phobius"/>
    </source>
</evidence>
<keyword evidence="17" id="KW-1185">Reference proteome</keyword>
<reference evidence="16" key="3">
    <citation type="submission" date="2025-09" db="UniProtKB">
        <authorList>
            <consortium name="Ensembl"/>
        </authorList>
    </citation>
    <scope>IDENTIFICATION</scope>
</reference>
<keyword evidence="10" id="KW-1015">Disulfide bond</keyword>
<evidence type="ECO:0000256" key="13">
    <source>
        <dbReference type="ARBA" id="ARBA00037852"/>
    </source>
</evidence>
<dbReference type="InterPro" id="IPR050645">
    <property type="entry name" value="Histidine_acid_phosphatase"/>
</dbReference>
<dbReference type="GO" id="GO:0005765">
    <property type="term" value="C:lysosomal membrane"/>
    <property type="evidence" value="ECO:0007669"/>
    <property type="project" value="UniProtKB-SubCell"/>
</dbReference>
<evidence type="ECO:0000256" key="6">
    <source>
        <dbReference type="ARBA" id="ARBA00022729"/>
    </source>
</evidence>
<dbReference type="STRING" id="8187.ENSLCAP00010015213"/>
<dbReference type="EC" id="3.1.3.2" evidence="4"/>
<dbReference type="GO" id="GO:0043202">
    <property type="term" value="C:lysosomal lumen"/>
    <property type="evidence" value="ECO:0007669"/>
    <property type="project" value="UniProtKB-SubCell"/>
</dbReference>
<evidence type="ECO:0000256" key="14">
    <source>
        <dbReference type="ARBA" id="ARBA00039422"/>
    </source>
</evidence>
<keyword evidence="8 15" id="KW-1133">Transmembrane helix</keyword>
<dbReference type="GO" id="GO:0003993">
    <property type="term" value="F:acid phosphatase activity"/>
    <property type="evidence" value="ECO:0007669"/>
    <property type="project" value="UniProtKB-EC"/>
</dbReference>
<keyword evidence="9 15" id="KW-0472">Membrane</keyword>
<reference evidence="16" key="2">
    <citation type="submission" date="2025-08" db="UniProtKB">
        <authorList>
            <consortium name="Ensembl"/>
        </authorList>
    </citation>
    <scope>IDENTIFICATION</scope>
</reference>
<dbReference type="Gene3D" id="3.40.50.1240">
    <property type="entry name" value="Phosphoglycerate mutase-like"/>
    <property type="match status" value="2"/>
</dbReference>
<evidence type="ECO:0000256" key="4">
    <source>
        <dbReference type="ARBA" id="ARBA00012646"/>
    </source>
</evidence>
<evidence type="ECO:0000256" key="11">
    <source>
        <dbReference type="ARBA" id="ARBA00023180"/>
    </source>
</evidence>
<dbReference type="GO" id="GO:0007040">
    <property type="term" value="P:lysosome organization"/>
    <property type="evidence" value="ECO:0007669"/>
    <property type="project" value="TreeGrafter"/>
</dbReference>
<feature type="transmembrane region" description="Helical" evidence="15">
    <location>
        <begin position="258"/>
        <end position="280"/>
    </location>
</feature>
<proteinExistence type="inferred from homology"/>
<name>A0A4W6CSA8_LATCA</name>
<keyword evidence="11" id="KW-0325">Glycoprotein</keyword>
<dbReference type="InParanoid" id="A0A4W6CSA8"/>
<dbReference type="GeneTree" id="ENSGT00940000158446"/>
<evidence type="ECO:0000256" key="8">
    <source>
        <dbReference type="ARBA" id="ARBA00022989"/>
    </source>
</evidence>
<dbReference type="InterPro" id="IPR000560">
    <property type="entry name" value="His_Pase_clade-2"/>
</dbReference>
<comment type="catalytic activity">
    <reaction evidence="1">
        <text>a phosphate monoester + H2O = an alcohol + phosphate</text>
        <dbReference type="Rhea" id="RHEA:15017"/>
        <dbReference type="ChEBI" id="CHEBI:15377"/>
        <dbReference type="ChEBI" id="CHEBI:30879"/>
        <dbReference type="ChEBI" id="CHEBI:43474"/>
        <dbReference type="ChEBI" id="CHEBI:67140"/>
        <dbReference type="EC" id="3.1.3.2"/>
    </reaction>
</comment>
<comment type="similarity">
    <text evidence="3">Belongs to the histidine acid phosphatase family.</text>
</comment>
<evidence type="ECO:0000256" key="9">
    <source>
        <dbReference type="ARBA" id="ARBA00023136"/>
    </source>
</evidence>
<evidence type="ECO:0000256" key="1">
    <source>
        <dbReference type="ARBA" id="ARBA00000032"/>
    </source>
</evidence>
<dbReference type="AlphaFoldDB" id="A0A4W6CSA8"/>
<dbReference type="Ensembl" id="ENSLCAT00010015533.1">
    <property type="protein sequence ID" value="ENSLCAP00010015213.1"/>
    <property type="gene ID" value="ENSLCAG00010007211.1"/>
</dbReference>
<keyword evidence="6" id="KW-0732">Signal</keyword>
<dbReference type="Proteomes" id="UP000314980">
    <property type="component" value="Unassembled WGS sequence"/>
</dbReference>
<evidence type="ECO:0000256" key="5">
    <source>
        <dbReference type="ARBA" id="ARBA00022692"/>
    </source>
</evidence>
<comment type="subcellular location">
    <subcellularLocation>
        <location evidence="2">Lysosome lumen</location>
    </subcellularLocation>
    <subcellularLocation>
        <location evidence="13">Lysosome membrane</location>
        <topology evidence="13">Single-pass membrane protein</topology>
        <orientation evidence="13">Lumenal side</orientation>
    </subcellularLocation>
</comment>
<evidence type="ECO:0000313" key="16">
    <source>
        <dbReference type="Ensembl" id="ENSLCAP00010015213.1"/>
    </source>
</evidence>
<evidence type="ECO:0000256" key="2">
    <source>
        <dbReference type="ARBA" id="ARBA00004227"/>
    </source>
</evidence>
<evidence type="ECO:0000256" key="10">
    <source>
        <dbReference type="ARBA" id="ARBA00023157"/>
    </source>
</evidence>
<keyword evidence="7" id="KW-0378">Hydrolase</keyword>
<organism evidence="16 17">
    <name type="scientific">Lates calcarifer</name>
    <name type="common">Barramundi</name>
    <name type="synonym">Holocentrus calcarifer</name>
    <dbReference type="NCBI Taxonomy" id="8187"/>
    <lineage>
        <taxon>Eukaryota</taxon>
        <taxon>Metazoa</taxon>
        <taxon>Chordata</taxon>
        <taxon>Craniata</taxon>
        <taxon>Vertebrata</taxon>
        <taxon>Euteleostomi</taxon>
        <taxon>Actinopterygii</taxon>
        <taxon>Neopterygii</taxon>
        <taxon>Teleostei</taxon>
        <taxon>Neoteleostei</taxon>
        <taxon>Acanthomorphata</taxon>
        <taxon>Carangaria</taxon>
        <taxon>Carangaria incertae sedis</taxon>
        <taxon>Centropomidae</taxon>
        <taxon>Lates</taxon>
    </lineage>
</organism>
<feature type="transmembrane region" description="Helical" evidence="15">
    <location>
        <begin position="61"/>
        <end position="83"/>
    </location>
</feature>